<feature type="region of interest" description="Disordered" evidence="1">
    <location>
        <begin position="564"/>
        <end position="586"/>
    </location>
</feature>
<evidence type="ECO:0000256" key="1">
    <source>
        <dbReference type="SAM" id="MobiDB-lite"/>
    </source>
</evidence>
<sequence length="586" mass="59752">MRRFPARTLAAGLIASAAVWSVSHAQTAPAEAPAAQAPAAQAPATPAPATPAPAAAPAAPATAPAAALAPAPAVDDKGAKTLATALKAGLNRWFPAPSDEAEGVTFEWQGEPTVKPSGDHYDVAMPGLSIEDAEGTRFEFGAVLMSLTPQAGGTWDVTATLPSRIAVLEVDDEGEDYKEVATVAIGRQQFKAVWSEALDTILTMDAALGDLSISSPDGKGRITVGSVTAMQDLKLDGATTWSGPSAFSIGNVTVIDDHKREVLKLGGIAVDASYVRADLGKIAELQLVSQRATASGTPPTVAEILPKLQGVLGGTTMKMRLTGLSVDDVSDGTKVNVGHLAFQSGIEGLDQGFSTVSFGLEARDFGITPSPAPSSFVPSAVELGVSVAKLPNAALWKSFSDFVTAVEAEEKAKEAKEAKPAKSTKAKKIEPAAPAPAPADIAMAAVMGALTEAGSELRVDRLSFTAPALSGTANGAVHMASQAATGAVGGATILLRGLDTAVKALQPAKGKKPDQETQDLLGALSMVQALGQLGKDDSGAEVRSYKIDLTEQGQILLNGADMAPLLAGAGGEPAPQEQPKKGSNKK</sequence>
<feature type="chain" id="PRO_5015477689" description="DUF945 domain-containing protein" evidence="2">
    <location>
        <begin position="26"/>
        <end position="586"/>
    </location>
</feature>
<gene>
    <name evidence="3" type="ORF">DEW08_17890</name>
</gene>
<keyword evidence="4" id="KW-1185">Reference proteome</keyword>
<evidence type="ECO:0000313" key="4">
    <source>
        <dbReference type="Proteomes" id="UP000245629"/>
    </source>
</evidence>
<dbReference type="Proteomes" id="UP000245629">
    <property type="component" value="Chromosome 2"/>
</dbReference>
<name>A0A2S2CTI0_9PROT</name>
<keyword evidence="2" id="KW-0732">Signal</keyword>
<feature type="compositionally biased region" description="Low complexity" evidence="1">
    <location>
        <begin position="31"/>
        <end position="44"/>
    </location>
</feature>
<dbReference type="KEGG" id="azz:DEW08_17890"/>
<feature type="signal peptide" evidence="2">
    <location>
        <begin position="1"/>
        <end position="25"/>
    </location>
</feature>
<feature type="compositionally biased region" description="Low complexity" evidence="1">
    <location>
        <begin position="564"/>
        <end position="577"/>
    </location>
</feature>
<accession>A0A2S2CTI0</accession>
<protein>
    <recommendedName>
        <fullName evidence="5">DUF945 domain-containing protein</fullName>
    </recommendedName>
</protein>
<evidence type="ECO:0008006" key="5">
    <source>
        <dbReference type="Google" id="ProtNLM"/>
    </source>
</evidence>
<evidence type="ECO:0000313" key="3">
    <source>
        <dbReference type="EMBL" id="AWK87811.1"/>
    </source>
</evidence>
<feature type="region of interest" description="Disordered" evidence="1">
    <location>
        <begin position="31"/>
        <end position="58"/>
    </location>
</feature>
<dbReference type="OrthoDB" id="7319847at2"/>
<dbReference type="AlphaFoldDB" id="A0A2S2CTI0"/>
<reference evidence="4" key="1">
    <citation type="submission" date="2018-05" db="EMBL/GenBank/DDBJ databases">
        <title>Azospirillum thermophila sp. nov., a novel isolated from hot spring.</title>
        <authorList>
            <person name="Zhao Z."/>
        </authorList>
    </citation>
    <scope>NUCLEOTIDE SEQUENCE [LARGE SCALE GENOMIC DNA]</scope>
    <source>
        <strain evidence="4">CFH 70021</strain>
    </source>
</reference>
<organism evidence="3 4">
    <name type="scientific">Azospirillum thermophilum</name>
    <dbReference type="NCBI Taxonomy" id="2202148"/>
    <lineage>
        <taxon>Bacteria</taxon>
        <taxon>Pseudomonadati</taxon>
        <taxon>Pseudomonadota</taxon>
        <taxon>Alphaproteobacteria</taxon>
        <taxon>Rhodospirillales</taxon>
        <taxon>Azospirillaceae</taxon>
        <taxon>Azospirillum</taxon>
    </lineage>
</organism>
<dbReference type="EMBL" id="CP029353">
    <property type="protein sequence ID" value="AWK87811.1"/>
    <property type="molecule type" value="Genomic_DNA"/>
</dbReference>
<feature type="region of interest" description="Disordered" evidence="1">
    <location>
        <begin position="412"/>
        <end position="434"/>
    </location>
</feature>
<dbReference type="RefSeq" id="WP_109329355.1">
    <property type="nucleotide sequence ID" value="NZ_CP029353.1"/>
</dbReference>
<proteinExistence type="predicted"/>
<evidence type="ECO:0000256" key="2">
    <source>
        <dbReference type="SAM" id="SignalP"/>
    </source>
</evidence>